<dbReference type="SUPFAM" id="SSF54862">
    <property type="entry name" value="4Fe-4S ferredoxins"/>
    <property type="match status" value="1"/>
</dbReference>
<dbReference type="AlphaFoldDB" id="A0A811PUR8"/>
<dbReference type="FunFam" id="3.40.50.300:FF:000152">
    <property type="entry name" value="ATP-binding cassette, sub-family E, member 1"/>
    <property type="match status" value="1"/>
</dbReference>
<dbReference type="Gene3D" id="3.40.50.300">
    <property type="entry name" value="P-loop containing nucleotide triphosphate hydrolases"/>
    <property type="match status" value="2"/>
</dbReference>
<evidence type="ECO:0008006" key="7">
    <source>
        <dbReference type="Google" id="ProtNLM"/>
    </source>
</evidence>
<evidence type="ECO:0000259" key="4">
    <source>
        <dbReference type="PROSITE" id="PS51379"/>
    </source>
</evidence>
<dbReference type="Pfam" id="PF00037">
    <property type="entry name" value="Fer4"/>
    <property type="match status" value="1"/>
</dbReference>
<dbReference type="InterPro" id="IPR013283">
    <property type="entry name" value="RLI1"/>
</dbReference>
<dbReference type="NCBIfam" id="NF009945">
    <property type="entry name" value="PRK13409.1"/>
    <property type="match status" value="1"/>
</dbReference>
<dbReference type="InterPro" id="IPR017896">
    <property type="entry name" value="4Fe4S_Fe-S-bd"/>
</dbReference>
<dbReference type="PROSITE" id="PS00198">
    <property type="entry name" value="4FE4S_FER_1"/>
    <property type="match status" value="1"/>
</dbReference>
<reference evidence="5" key="1">
    <citation type="submission" date="2020-10" db="EMBL/GenBank/DDBJ databases">
        <authorList>
            <person name="Han B."/>
            <person name="Lu T."/>
            <person name="Zhao Q."/>
            <person name="Huang X."/>
            <person name="Zhao Y."/>
        </authorList>
    </citation>
    <scope>NUCLEOTIDE SEQUENCE</scope>
</reference>
<dbReference type="Proteomes" id="UP000604825">
    <property type="component" value="Unassembled WGS sequence"/>
</dbReference>
<dbReference type="PRINTS" id="PR01868">
    <property type="entry name" value="ABCEFAMILY"/>
</dbReference>
<keyword evidence="6" id="KW-1185">Reference proteome</keyword>
<feature type="domain" description="4Fe-4S ferredoxin-type" evidence="4">
    <location>
        <begin position="46"/>
        <end position="75"/>
    </location>
</feature>
<dbReference type="PROSITE" id="PS50893">
    <property type="entry name" value="ABC_TRANSPORTER_2"/>
    <property type="match status" value="2"/>
</dbReference>
<evidence type="ECO:0000256" key="2">
    <source>
        <dbReference type="ARBA" id="ARBA00022840"/>
    </source>
</evidence>
<dbReference type="SMART" id="SM00382">
    <property type="entry name" value="AAA"/>
    <property type="match status" value="2"/>
</dbReference>
<evidence type="ECO:0000259" key="3">
    <source>
        <dbReference type="PROSITE" id="PS50893"/>
    </source>
</evidence>
<dbReference type="InterPro" id="IPR017900">
    <property type="entry name" value="4Fe4S_Fe_S_CS"/>
</dbReference>
<dbReference type="Pfam" id="PF00005">
    <property type="entry name" value="ABC_tran"/>
    <property type="match status" value="2"/>
</dbReference>
<dbReference type="PROSITE" id="PS00211">
    <property type="entry name" value="ABC_TRANSPORTER_1"/>
    <property type="match status" value="1"/>
</dbReference>
<dbReference type="SUPFAM" id="SSF52540">
    <property type="entry name" value="P-loop containing nucleoside triphosphate hydrolases"/>
    <property type="match status" value="2"/>
</dbReference>
<sequence length="608" mass="68331">MSGRSSRIAVVVEDRCRPSKCGQECRRRCPVNATGRQCIEVTQSSKVSLISEDLCIGCGICVKVCPFNAIQIINLPRELDKETTHRYGPNSFKLHRLPVPRPGKVLGLVGTNGIGKSTVLNILAGMLKPNLGKFMDPPNWDDILKHFHGTELQKYFTRFLEDKMKTIIKPQYVEQIAKSVEGTVGNQLNKIDKRQAKDTLCDILDLNQVMDRNVSDLSGGELQRFAIAARAMEDADVYMFDEPSCYLDVKQRLKAAQVIRSLLQPKNYVIVVEHDLGILDYLSDYICCLYGSPGAYGVVTLPFSVREGINIFLNGFIPTENIRFREEKLTFRVTESAEEITEGETYQSYKYPTMMKTRSGFKLSVMKGSFNGSQIIVLLGENGTGKTTFIRMLAGQVKPDRVGDEEVDMPAYSVSYKPQQLIPKISTTVRELLHRKIPGSCSNAQFRSDVMKPLKIEELMDRKVADFSGGELQRVALCLCLGKAADIYLIDEPSAHLDSEQRLLAAKVIKRFILHQKKTAFIVEHDFIMATYLADKVVVFEGKPSVDCTANVPEPLASGMNRFLSVKFCFPYTLHLSNKKRLYTLAGMNSKDWKLKSWQSIIASEVIE</sequence>
<dbReference type="EMBL" id="CAJGYO010000007">
    <property type="protein sequence ID" value="CAD6247306.1"/>
    <property type="molecule type" value="Genomic_DNA"/>
</dbReference>
<dbReference type="InterPro" id="IPR027417">
    <property type="entry name" value="P-loop_NTPase"/>
</dbReference>
<dbReference type="GO" id="GO:0005524">
    <property type="term" value="F:ATP binding"/>
    <property type="evidence" value="ECO:0007669"/>
    <property type="project" value="UniProtKB-KW"/>
</dbReference>
<feature type="domain" description="ABC transporter" evidence="3">
    <location>
        <begin position="70"/>
        <end position="316"/>
    </location>
</feature>
<keyword evidence="1" id="KW-0547">Nucleotide-binding</keyword>
<evidence type="ECO:0000256" key="1">
    <source>
        <dbReference type="ARBA" id="ARBA00022741"/>
    </source>
</evidence>
<dbReference type="OrthoDB" id="6593433at2759"/>
<proteinExistence type="predicted"/>
<dbReference type="InterPro" id="IPR017871">
    <property type="entry name" value="ABC_transporter-like_CS"/>
</dbReference>
<dbReference type="InterPro" id="IPR003439">
    <property type="entry name" value="ABC_transporter-like_ATP-bd"/>
</dbReference>
<comment type="caution">
    <text evidence="5">The sequence shown here is derived from an EMBL/GenBank/DDBJ whole genome shotgun (WGS) entry which is preliminary data.</text>
</comment>
<dbReference type="CDD" id="cd03236">
    <property type="entry name" value="ABC_RNaseL_inhibitor_domain1"/>
    <property type="match status" value="1"/>
</dbReference>
<name>A0A811PUR8_9POAL</name>
<protein>
    <recommendedName>
        <fullName evidence="7">ABC transporter E family member 2</fullName>
    </recommendedName>
</protein>
<feature type="domain" description="ABC transporter" evidence="3">
    <location>
        <begin position="343"/>
        <end position="568"/>
    </location>
</feature>
<keyword evidence="2" id="KW-0067">ATP-binding</keyword>
<organism evidence="5 6">
    <name type="scientific">Miscanthus lutarioriparius</name>
    <dbReference type="NCBI Taxonomy" id="422564"/>
    <lineage>
        <taxon>Eukaryota</taxon>
        <taxon>Viridiplantae</taxon>
        <taxon>Streptophyta</taxon>
        <taxon>Embryophyta</taxon>
        <taxon>Tracheophyta</taxon>
        <taxon>Spermatophyta</taxon>
        <taxon>Magnoliopsida</taxon>
        <taxon>Liliopsida</taxon>
        <taxon>Poales</taxon>
        <taxon>Poaceae</taxon>
        <taxon>PACMAD clade</taxon>
        <taxon>Panicoideae</taxon>
        <taxon>Andropogonodae</taxon>
        <taxon>Andropogoneae</taxon>
        <taxon>Saccharinae</taxon>
        <taxon>Miscanthus</taxon>
    </lineage>
</organism>
<dbReference type="PROSITE" id="PS51379">
    <property type="entry name" value="4FE4S_FER_2"/>
    <property type="match status" value="1"/>
</dbReference>
<dbReference type="GO" id="GO:0016887">
    <property type="term" value="F:ATP hydrolysis activity"/>
    <property type="evidence" value="ECO:0007669"/>
    <property type="project" value="InterPro"/>
</dbReference>
<accession>A0A811PUR8</accession>
<evidence type="ECO:0000313" key="6">
    <source>
        <dbReference type="Proteomes" id="UP000604825"/>
    </source>
</evidence>
<dbReference type="PANTHER" id="PTHR19248">
    <property type="entry name" value="ATP-BINDING TRANSPORT PROTEIN-RELATED"/>
    <property type="match status" value="1"/>
</dbReference>
<gene>
    <name evidence="5" type="ORF">NCGR_LOCUS31513</name>
</gene>
<dbReference type="InterPro" id="IPR003593">
    <property type="entry name" value="AAA+_ATPase"/>
</dbReference>
<dbReference type="Pfam" id="PF04068">
    <property type="entry name" value="Fer4_RLI"/>
    <property type="match status" value="1"/>
</dbReference>
<dbReference type="InterPro" id="IPR034348">
    <property type="entry name" value="RLI_dom_1"/>
</dbReference>
<dbReference type="InterPro" id="IPR007209">
    <property type="entry name" value="RNaseL-inhib-like_metal-bd_dom"/>
</dbReference>
<evidence type="ECO:0000313" key="5">
    <source>
        <dbReference type="EMBL" id="CAD6247306.1"/>
    </source>
</evidence>